<dbReference type="InterPro" id="IPR007329">
    <property type="entry name" value="FMN-bd"/>
</dbReference>
<evidence type="ECO:0000259" key="6">
    <source>
        <dbReference type="SMART" id="SM00900"/>
    </source>
</evidence>
<dbReference type="Proteomes" id="UP000782880">
    <property type="component" value="Unassembled WGS sequence"/>
</dbReference>
<sequence>MKQKQWLAPVAALLLAAVVLFLSRTVLSPIARENKEQELQSILSTLLPGAGSFTEEEYTGEDESISAVYKAENGYVVETVTAGYAGDITMLVGVYSDGSIASLVVRDMQETYGLGMGALSDEDFLSQFLWNGTSFTVGENVDALAGATVTSKAVAKAVTAASAFVTGADVSSGATEWGG</sequence>
<evidence type="ECO:0000256" key="1">
    <source>
        <dbReference type="ARBA" id="ARBA00022448"/>
    </source>
</evidence>
<keyword evidence="5" id="KW-0249">Electron transport</keyword>
<dbReference type="EMBL" id="DYVE01000328">
    <property type="protein sequence ID" value="HJG29521.1"/>
    <property type="molecule type" value="Genomic_DNA"/>
</dbReference>
<protein>
    <submittedName>
        <fullName evidence="7">FMN-binding protein</fullName>
    </submittedName>
</protein>
<dbReference type="GO" id="GO:0009055">
    <property type="term" value="F:electron transfer activity"/>
    <property type="evidence" value="ECO:0007669"/>
    <property type="project" value="InterPro"/>
</dbReference>
<gene>
    <name evidence="7" type="ORF">K8V20_12855</name>
</gene>
<keyword evidence="4" id="KW-0288">FMN</keyword>
<name>A0A921IMA0_9FIRM</name>
<dbReference type="AlphaFoldDB" id="A0A921IMA0"/>
<comment type="caution">
    <text evidence="7">The sequence shown here is derived from an EMBL/GenBank/DDBJ whole genome shotgun (WGS) entry which is preliminary data.</text>
</comment>
<dbReference type="Pfam" id="PF04205">
    <property type="entry name" value="FMN_bind"/>
    <property type="match status" value="1"/>
</dbReference>
<keyword evidence="3" id="KW-0285">Flavoprotein</keyword>
<dbReference type="GO" id="GO:0010181">
    <property type="term" value="F:FMN binding"/>
    <property type="evidence" value="ECO:0007669"/>
    <property type="project" value="InterPro"/>
</dbReference>
<dbReference type="PANTHER" id="PTHR36118">
    <property type="entry name" value="ION-TRANSLOCATING OXIDOREDUCTASE COMPLEX SUBUNIT G"/>
    <property type="match status" value="1"/>
</dbReference>
<keyword evidence="1" id="KW-0813">Transport</keyword>
<keyword evidence="2" id="KW-0597">Phosphoprotein</keyword>
<dbReference type="GO" id="GO:0005886">
    <property type="term" value="C:plasma membrane"/>
    <property type="evidence" value="ECO:0007669"/>
    <property type="project" value="InterPro"/>
</dbReference>
<evidence type="ECO:0000256" key="5">
    <source>
        <dbReference type="ARBA" id="ARBA00022982"/>
    </source>
</evidence>
<evidence type="ECO:0000313" key="8">
    <source>
        <dbReference type="Proteomes" id="UP000782880"/>
    </source>
</evidence>
<evidence type="ECO:0000256" key="3">
    <source>
        <dbReference type="ARBA" id="ARBA00022630"/>
    </source>
</evidence>
<dbReference type="GO" id="GO:0022900">
    <property type="term" value="P:electron transport chain"/>
    <property type="evidence" value="ECO:0007669"/>
    <property type="project" value="InterPro"/>
</dbReference>
<evidence type="ECO:0000313" key="7">
    <source>
        <dbReference type="EMBL" id="HJG29521.1"/>
    </source>
</evidence>
<reference evidence="7" key="2">
    <citation type="submission" date="2021-09" db="EMBL/GenBank/DDBJ databases">
        <authorList>
            <person name="Gilroy R."/>
        </authorList>
    </citation>
    <scope>NUCLEOTIDE SEQUENCE</scope>
    <source>
        <strain evidence="7">ChiBcec21-2208</strain>
    </source>
</reference>
<feature type="domain" description="FMN-binding" evidence="6">
    <location>
        <begin position="83"/>
        <end position="165"/>
    </location>
</feature>
<evidence type="ECO:0000256" key="4">
    <source>
        <dbReference type="ARBA" id="ARBA00022643"/>
    </source>
</evidence>
<dbReference type="SMART" id="SM00900">
    <property type="entry name" value="FMN_bind"/>
    <property type="match status" value="1"/>
</dbReference>
<accession>A0A921IMA0</accession>
<organism evidence="7 8">
    <name type="scientific">Subdoligranulum variabile</name>
    <dbReference type="NCBI Taxonomy" id="214851"/>
    <lineage>
        <taxon>Bacteria</taxon>
        <taxon>Bacillati</taxon>
        <taxon>Bacillota</taxon>
        <taxon>Clostridia</taxon>
        <taxon>Eubacteriales</taxon>
        <taxon>Oscillospiraceae</taxon>
        <taxon>Subdoligranulum</taxon>
    </lineage>
</organism>
<dbReference type="InterPro" id="IPR010209">
    <property type="entry name" value="Ion_transpt_RnfG/RsxG"/>
</dbReference>
<dbReference type="PANTHER" id="PTHR36118:SF1">
    <property type="entry name" value="ION-TRANSLOCATING OXIDOREDUCTASE COMPLEX SUBUNIT G"/>
    <property type="match status" value="1"/>
</dbReference>
<proteinExistence type="predicted"/>
<reference evidence="7" key="1">
    <citation type="journal article" date="2021" name="PeerJ">
        <title>Extensive microbial diversity within the chicken gut microbiome revealed by metagenomics and culture.</title>
        <authorList>
            <person name="Gilroy R."/>
            <person name="Ravi A."/>
            <person name="Getino M."/>
            <person name="Pursley I."/>
            <person name="Horton D.L."/>
            <person name="Alikhan N.F."/>
            <person name="Baker D."/>
            <person name="Gharbi K."/>
            <person name="Hall N."/>
            <person name="Watson M."/>
            <person name="Adriaenssens E.M."/>
            <person name="Foster-Nyarko E."/>
            <person name="Jarju S."/>
            <person name="Secka A."/>
            <person name="Antonio M."/>
            <person name="Oren A."/>
            <person name="Chaudhuri R.R."/>
            <person name="La Ragione R."/>
            <person name="Hildebrand F."/>
            <person name="Pallen M.J."/>
        </authorList>
    </citation>
    <scope>NUCLEOTIDE SEQUENCE</scope>
    <source>
        <strain evidence="7">ChiBcec21-2208</strain>
    </source>
</reference>
<evidence type="ECO:0000256" key="2">
    <source>
        <dbReference type="ARBA" id="ARBA00022553"/>
    </source>
</evidence>